<gene>
    <name evidence="1" type="ORF">C7R93_17060</name>
</gene>
<dbReference type="GO" id="GO:0006355">
    <property type="term" value="P:regulation of DNA-templated transcription"/>
    <property type="evidence" value="ECO:0007669"/>
    <property type="project" value="InterPro"/>
</dbReference>
<evidence type="ECO:0000313" key="2">
    <source>
        <dbReference type="Proteomes" id="UP000240419"/>
    </source>
</evidence>
<protein>
    <submittedName>
        <fullName evidence="1">DNA-binding protein</fullName>
    </submittedName>
</protein>
<keyword evidence="1" id="KW-0238">DNA-binding</keyword>
<organism evidence="1 2">
    <name type="scientific">Brevibacillus fortis</name>
    <dbReference type="NCBI Taxonomy" id="2126352"/>
    <lineage>
        <taxon>Bacteria</taxon>
        <taxon>Bacillati</taxon>
        <taxon>Bacillota</taxon>
        <taxon>Bacilli</taxon>
        <taxon>Bacillales</taxon>
        <taxon>Paenibacillaceae</taxon>
        <taxon>Brevibacillus</taxon>
    </lineage>
</organism>
<dbReference type="EMBL" id="PXZM01000026">
    <property type="protein sequence ID" value="PSJ93889.1"/>
    <property type="molecule type" value="Genomic_DNA"/>
</dbReference>
<sequence>MSSETTKALITMPKELKTKLEEEAKNENRSLSNYIVTLLQKRNQ</sequence>
<dbReference type="RefSeq" id="WP_106839946.1">
    <property type="nucleotide sequence ID" value="NZ_JBCNIW010000053.1"/>
</dbReference>
<reference evidence="1 2" key="1">
    <citation type="submission" date="2018-03" db="EMBL/GenBank/DDBJ databases">
        <title>Brevisbacillus phylogenomics.</title>
        <authorList>
            <person name="Dunlap C."/>
        </authorList>
    </citation>
    <scope>NUCLEOTIDE SEQUENCE [LARGE SCALE GENOMIC DNA]</scope>
    <source>
        <strain evidence="1 2">NRRL NRS-1210</strain>
    </source>
</reference>
<evidence type="ECO:0000313" key="1">
    <source>
        <dbReference type="EMBL" id="PSJ93889.1"/>
    </source>
</evidence>
<proteinExistence type="predicted"/>
<dbReference type="Gene3D" id="1.10.1220.10">
    <property type="entry name" value="Met repressor-like"/>
    <property type="match status" value="1"/>
</dbReference>
<dbReference type="SUPFAM" id="SSF47598">
    <property type="entry name" value="Ribbon-helix-helix"/>
    <property type="match status" value="1"/>
</dbReference>
<comment type="caution">
    <text evidence="1">The sequence shown here is derived from an EMBL/GenBank/DDBJ whole genome shotgun (WGS) entry which is preliminary data.</text>
</comment>
<dbReference type="InterPro" id="IPR013321">
    <property type="entry name" value="Arc_rbn_hlx_hlx"/>
</dbReference>
<keyword evidence="2" id="KW-1185">Reference proteome</keyword>
<dbReference type="InterPro" id="IPR010985">
    <property type="entry name" value="Ribbon_hlx_hlx"/>
</dbReference>
<dbReference type="AlphaFoldDB" id="A0A2P7V3V6"/>
<name>A0A2P7V3V6_9BACL</name>
<accession>A0A2P7V3V6</accession>
<dbReference type="Proteomes" id="UP000240419">
    <property type="component" value="Unassembled WGS sequence"/>
</dbReference>
<dbReference type="GO" id="GO:0003677">
    <property type="term" value="F:DNA binding"/>
    <property type="evidence" value="ECO:0007669"/>
    <property type="project" value="UniProtKB-KW"/>
</dbReference>